<reference evidence="2 3" key="1">
    <citation type="journal article" date="2017" name="Curr. Biol.">
        <title>Genome architecture and evolution of a unichromosomal asexual nematode.</title>
        <authorList>
            <person name="Fradin H."/>
            <person name="Zegar C."/>
            <person name="Gutwein M."/>
            <person name="Lucas J."/>
            <person name="Kovtun M."/>
            <person name="Corcoran D."/>
            <person name="Baugh L.R."/>
            <person name="Kiontke K."/>
            <person name="Gunsalus K."/>
            <person name="Fitch D.H."/>
            <person name="Piano F."/>
        </authorList>
    </citation>
    <scope>NUCLEOTIDE SEQUENCE [LARGE SCALE GENOMIC DNA]</scope>
    <source>
        <strain evidence="2">PF1309</strain>
    </source>
</reference>
<dbReference type="AlphaFoldDB" id="A0A2A2KTZ8"/>
<evidence type="ECO:0000259" key="1">
    <source>
        <dbReference type="Pfam" id="PF05050"/>
    </source>
</evidence>
<dbReference type="InterPro" id="IPR026913">
    <property type="entry name" value="METTL24"/>
</dbReference>
<dbReference type="PANTHER" id="PTHR32026">
    <property type="entry name" value="METHYLTRANSFERASE-LIKE PROTEIN 24"/>
    <property type="match status" value="1"/>
</dbReference>
<name>A0A2A2KTZ8_9BILA</name>
<proteinExistence type="predicted"/>
<dbReference type="Gene3D" id="3.40.50.150">
    <property type="entry name" value="Vaccinia Virus protein VP39"/>
    <property type="match status" value="1"/>
</dbReference>
<dbReference type="InterPro" id="IPR029063">
    <property type="entry name" value="SAM-dependent_MTases_sf"/>
</dbReference>
<dbReference type="Pfam" id="PF05050">
    <property type="entry name" value="Methyltransf_21"/>
    <property type="match status" value="1"/>
</dbReference>
<keyword evidence="3" id="KW-1185">Reference proteome</keyword>
<dbReference type="InterPro" id="IPR006342">
    <property type="entry name" value="FkbM_mtfrase"/>
</dbReference>
<evidence type="ECO:0000313" key="3">
    <source>
        <dbReference type="Proteomes" id="UP000218231"/>
    </source>
</evidence>
<sequence>MARIAPDVIEEYKRQAEYRRVWIGRGHADNNLFNILVPEDPNRLASDEYAKINGKSTALSVAVETNRTLNAYTISDLMKKENINSIEILKIDIEGYEFHVLLPFLEKHVVCQILIEIHGKPLDVVELLKMVSLHGYLLFHYEINPVGQLTATEFSLIHESCLKRYDAIKLSKYFSENDNIGR</sequence>
<gene>
    <name evidence="2" type="ORF">WR25_08403</name>
</gene>
<accession>A0A2A2KTZ8</accession>
<feature type="domain" description="Methyltransferase FkbM" evidence="1">
    <location>
        <begin position="23"/>
        <end position="137"/>
    </location>
</feature>
<dbReference type="SUPFAM" id="SSF53335">
    <property type="entry name" value="S-adenosyl-L-methionine-dependent methyltransferases"/>
    <property type="match status" value="1"/>
</dbReference>
<comment type="caution">
    <text evidence="2">The sequence shown here is derived from an EMBL/GenBank/DDBJ whole genome shotgun (WGS) entry which is preliminary data.</text>
</comment>
<dbReference type="PANTHER" id="PTHR32026:SF27">
    <property type="entry name" value="METHYLTRANSFERASE FKBM DOMAIN-CONTAINING PROTEIN-RELATED"/>
    <property type="match status" value="1"/>
</dbReference>
<evidence type="ECO:0000313" key="2">
    <source>
        <dbReference type="EMBL" id="PAV77317.1"/>
    </source>
</evidence>
<dbReference type="STRING" id="2018661.A0A2A2KTZ8"/>
<protein>
    <recommendedName>
        <fullName evidence="1">Methyltransferase FkbM domain-containing protein</fullName>
    </recommendedName>
</protein>
<dbReference type="Proteomes" id="UP000218231">
    <property type="component" value="Unassembled WGS sequence"/>
</dbReference>
<organism evidence="2 3">
    <name type="scientific">Diploscapter pachys</name>
    <dbReference type="NCBI Taxonomy" id="2018661"/>
    <lineage>
        <taxon>Eukaryota</taxon>
        <taxon>Metazoa</taxon>
        <taxon>Ecdysozoa</taxon>
        <taxon>Nematoda</taxon>
        <taxon>Chromadorea</taxon>
        <taxon>Rhabditida</taxon>
        <taxon>Rhabditina</taxon>
        <taxon>Rhabditomorpha</taxon>
        <taxon>Rhabditoidea</taxon>
        <taxon>Rhabditidae</taxon>
        <taxon>Diploscapter</taxon>
    </lineage>
</organism>
<dbReference type="OrthoDB" id="10006218at2759"/>
<dbReference type="EMBL" id="LIAE01007728">
    <property type="protein sequence ID" value="PAV77317.1"/>
    <property type="molecule type" value="Genomic_DNA"/>
</dbReference>